<organism evidence="8 9">
    <name type="scientific">Nannospalax galili</name>
    <name type="common">Northern Israeli blind subterranean mole rat</name>
    <name type="synonym">Spalax galili</name>
    <dbReference type="NCBI Taxonomy" id="1026970"/>
    <lineage>
        <taxon>Eukaryota</taxon>
        <taxon>Metazoa</taxon>
        <taxon>Chordata</taxon>
        <taxon>Craniata</taxon>
        <taxon>Vertebrata</taxon>
        <taxon>Euteleostomi</taxon>
        <taxon>Mammalia</taxon>
        <taxon>Eutheria</taxon>
        <taxon>Euarchontoglires</taxon>
        <taxon>Glires</taxon>
        <taxon>Rodentia</taxon>
        <taxon>Myomorpha</taxon>
        <taxon>Muroidea</taxon>
        <taxon>Spalacidae</taxon>
        <taxon>Spalacinae</taxon>
        <taxon>Nannospalax</taxon>
    </lineage>
</organism>
<dbReference type="Ensembl" id="ENSNGAT00000023443.1">
    <property type="protein sequence ID" value="ENSNGAP00000017808.1"/>
    <property type="gene ID" value="ENSNGAG00000018120.1"/>
</dbReference>
<feature type="region of interest" description="Disordered" evidence="4">
    <location>
        <begin position="406"/>
        <end position="443"/>
    </location>
</feature>
<protein>
    <submittedName>
        <fullName evidence="8">Fc receptor, IgA, IgM, high affinity</fullName>
    </submittedName>
</protein>
<dbReference type="OMA" id="QCHYAPL"/>
<dbReference type="GO" id="GO:0004888">
    <property type="term" value="F:transmembrane signaling receptor activity"/>
    <property type="evidence" value="ECO:0007669"/>
    <property type="project" value="TreeGrafter"/>
</dbReference>
<keyword evidence="2 5" id="KW-0812">Transmembrane</keyword>
<dbReference type="PANTHER" id="PTHR11860:SF49">
    <property type="entry name" value="HIGH AFFINITY IMMUNOGLOBULIN ALPHA AND IMMUNOGLOBULIN MU FC RECEPTOR"/>
    <property type="match status" value="1"/>
</dbReference>
<keyword evidence="9" id="KW-1185">Reference proteome</keyword>
<feature type="domain" description="Immunoglobulin" evidence="7">
    <location>
        <begin position="85"/>
        <end position="189"/>
    </location>
</feature>
<feature type="compositionally biased region" description="Basic and acidic residues" evidence="4">
    <location>
        <begin position="314"/>
        <end position="332"/>
    </location>
</feature>
<evidence type="ECO:0000256" key="5">
    <source>
        <dbReference type="SAM" id="Phobius"/>
    </source>
</evidence>
<dbReference type="PANTHER" id="PTHR11860">
    <property type="entry name" value="POLYMERIC-IMMUNOGLOBULIN RECEPTOR"/>
    <property type="match status" value="1"/>
</dbReference>
<evidence type="ECO:0000256" key="4">
    <source>
        <dbReference type="SAM" id="MobiDB-lite"/>
    </source>
</evidence>
<reference evidence="8" key="1">
    <citation type="submission" date="2025-08" db="UniProtKB">
        <authorList>
            <consortium name="Ensembl"/>
        </authorList>
    </citation>
    <scope>IDENTIFICATION</scope>
</reference>
<evidence type="ECO:0000256" key="6">
    <source>
        <dbReference type="SAM" id="SignalP"/>
    </source>
</evidence>
<gene>
    <name evidence="8" type="primary">Fcamr</name>
</gene>
<dbReference type="GO" id="GO:0005886">
    <property type="term" value="C:plasma membrane"/>
    <property type="evidence" value="ECO:0007669"/>
    <property type="project" value="UniProtKB-SubCell"/>
</dbReference>
<feature type="transmembrane region" description="Helical" evidence="5">
    <location>
        <begin position="453"/>
        <end position="473"/>
    </location>
</feature>
<accession>A0A8C6REN1</accession>
<keyword evidence="3 5" id="KW-0472">Membrane</keyword>
<reference evidence="8" key="2">
    <citation type="submission" date="2025-09" db="UniProtKB">
        <authorList>
            <consortium name="Ensembl"/>
        </authorList>
    </citation>
    <scope>IDENTIFICATION</scope>
</reference>
<dbReference type="InterPro" id="IPR013783">
    <property type="entry name" value="Ig-like_fold"/>
</dbReference>
<keyword evidence="6" id="KW-0732">Signal</keyword>
<evidence type="ECO:0000259" key="7">
    <source>
        <dbReference type="SMART" id="SM00409"/>
    </source>
</evidence>
<evidence type="ECO:0000313" key="8">
    <source>
        <dbReference type="Ensembl" id="ENSNGAP00000017808.1"/>
    </source>
</evidence>
<keyword evidence="5" id="KW-1133">Transmembrane helix</keyword>
<dbReference type="CDD" id="cd05716">
    <property type="entry name" value="IgV_pIgR_like"/>
    <property type="match status" value="1"/>
</dbReference>
<feature type="signal peptide" evidence="6">
    <location>
        <begin position="1"/>
        <end position="35"/>
    </location>
</feature>
<comment type="subcellular location">
    <subcellularLocation>
        <location evidence="1">Cell membrane</location>
        <topology evidence="1">Single-pass membrane protein</topology>
    </subcellularLocation>
</comment>
<evidence type="ECO:0000256" key="3">
    <source>
        <dbReference type="ARBA" id="ARBA00023136"/>
    </source>
</evidence>
<dbReference type="InterPro" id="IPR050671">
    <property type="entry name" value="CD300_family_receptors"/>
</dbReference>
<dbReference type="Gene3D" id="2.60.40.10">
    <property type="entry name" value="Immunoglobulins"/>
    <property type="match status" value="1"/>
</dbReference>
<evidence type="ECO:0000256" key="1">
    <source>
        <dbReference type="ARBA" id="ARBA00004162"/>
    </source>
</evidence>
<dbReference type="Proteomes" id="UP000694381">
    <property type="component" value="Unassembled WGS sequence"/>
</dbReference>
<feature type="region of interest" description="Disordered" evidence="4">
    <location>
        <begin position="313"/>
        <end position="355"/>
    </location>
</feature>
<dbReference type="Pfam" id="PF07686">
    <property type="entry name" value="V-set"/>
    <property type="match status" value="1"/>
</dbReference>
<feature type="compositionally biased region" description="Polar residues" evidence="4">
    <location>
        <begin position="406"/>
        <end position="415"/>
    </location>
</feature>
<sequence length="532" mass="58208">MDRGAPANPRGQEVTSQTTRWEIFLLLCLLHGSSMTPPTRKPHFRWLQAGSLPSKTYLCTMASNTSSPCWWPESSFTDASTLRGPRLVSGEPGGTVTIQCHYVPTSVNRHQRKYWCRLEPPLWICRTIVSTNHYTHHDYHGRVALTDFPHSGLFVVRLFQLSLGDMGPYRCGIGDRNNMLFFNMNLTVFAGPSSTISAASSAPGQFITVSFGITAPAANKWTLGTTQFLEGKGSEWDRIAPTTVTSKIIPSVKGRQTPRTTRTTVLETSSREVGSVKAIVPTAESPASEPRSIPTTLESVWIWGTRSSVTIRASKSEGGRTKTTSETKRPQEETEVTISTDTVRKTTGTTRPSALISEHVAWETLPEGTVVSKQQALYSTEESSLTPGAWALNTTHVEVASVEGSITGSLGSTPEENGPPAKPSQLPASGPKWSPGNGSSMKSVFPEKESNSWILTPVFTVLALVLFVALFLLQRRIWKKRTSLKTEMAPRVTLIRMTYFLEPTVLADQLPDVGKNLPPTQAILTVLEDPGP</sequence>
<name>A0A8C6REN1_NANGA</name>
<dbReference type="InterPro" id="IPR013106">
    <property type="entry name" value="Ig_V-set"/>
</dbReference>
<proteinExistence type="predicted"/>
<feature type="chain" id="PRO_5034859871" evidence="6">
    <location>
        <begin position="36"/>
        <end position="532"/>
    </location>
</feature>
<dbReference type="AlphaFoldDB" id="A0A8C6REN1"/>
<dbReference type="SMART" id="SM00409">
    <property type="entry name" value="IG"/>
    <property type="match status" value="1"/>
</dbReference>
<dbReference type="GeneTree" id="ENSGT00950000182977"/>
<evidence type="ECO:0000256" key="2">
    <source>
        <dbReference type="ARBA" id="ARBA00022692"/>
    </source>
</evidence>
<dbReference type="SUPFAM" id="SSF48726">
    <property type="entry name" value="Immunoglobulin"/>
    <property type="match status" value="1"/>
</dbReference>
<dbReference type="InterPro" id="IPR036179">
    <property type="entry name" value="Ig-like_dom_sf"/>
</dbReference>
<evidence type="ECO:0000313" key="9">
    <source>
        <dbReference type="Proteomes" id="UP000694381"/>
    </source>
</evidence>
<dbReference type="InterPro" id="IPR003599">
    <property type="entry name" value="Ig_sub"/>
</dbReference>